<dbReference type="Proteomes" id="UP000011555">
    <property type="component" value="Unassembled WGS sequence"/>
</dbReference>
<accession>M0LZ42</accession>
<evidence type="ECO:0000313" key="3">
    <source>
        <dbReference type="EMBL" id="EMA37390.1"/>
    </source>
</evidence>
<protein>
    <submittedName>
        <fullName evidence="3">Uncharacterized protein</fullName>
    </submittedName>
</protein>
<keyword evidence="2" id="KW-0614">Plasmid</keyword>
<reference evidence="2 5" key="1">
    <citation type="journal article" date="2011" name="J. Bacteriol.">
        <title>Genome sequence of Halobiforma lacisalsi AJ5, an extremely halophilic archaeon which harbors a bop gene.</title>
        <authorList>
            <person name="Jiang X."/>
            <person name="Wang S."/>
            <person name="Cheng H."/>
            <person name="Huo Y."/>
            <person name="Zhang X."/>
            <person name="Zhu X."/>
            <person name="Han X."/>
            <person name="Ni P."/>
            <person name="Wu M."/>
        </authorList>
    </citation>
    <scope>NUCLEOTIDE SEQUENCE [LARGE SCALE GENOMIC DNA]</scope>
    <source>
        <strain evidence="2 5">AJ5</strain>
        <plasmid evidence="2">pHLAJ5I</plasmid>
        <plasmid evidence="5">phlaj5i</plasmid>
    </source>
</reference>
<sequence>MSTNITTSRRNGDASPTDEERTELSELRRTLANKYEYVRDDDPELYREIDEWLRESVSLPDGSVGSAVKSRLRELKRGNKMRDHRRIDDPEEAFPDACEGCPHYGVACPMVKRYSVTKTMERILRTAESDEDVIEKLTDLAIEWDCHVVLDELEAYQDSYGDFLERGYELNARAVDTLSAGTGSETTDGVTTQFDEQPSPEDREAIEQTIDAVMGDEEGDAP</sequence>
<evidence type="ECO:0000313" key="5">
    <source>
        <dbReference type="Proteomes" id="UP000186547"/>
    </source>
</evidence>
<evidence type="ECO:0000313" key="2">
    <source>
        <dbReference type="EMBL" id="APX00193.1"/>
    </source>
</evidence>
<feature type="region of interest" description="Disordered" evidence="1">
    <location>
        <begin position="1"/>
        <end position="25"/>
    </location>
</feature>
<keyword evidence="4" id="KW-1185">Reference proteome</keyword>
<feature type="region of interest" description="Disordered" evidence="1">
    <location>
        <begin position="179"/>
        <end position="203"/>
    </location>
</feature>
<dbReference type="PATRIC" id="fig|358396.7.peg.167"/>
<evidence type="ECO:0000256" key="1">
    <source>
        <dbReference type="SAM" id="MobiDB-lite"/>
    </source>
</evidence>
<dbReference type="eggNOG" id="arCOG13369">
    <property type="taxonomic scope" value="Archaea"/>
</dbReference>
<dbReference type="KEGG" id="hlc:CHINAEXTREME20490"/>
<dbReference type="EMBL" id="CP019286">
    <property type="protein sequence ID" value="APX00193.1"/>
    <property type="molecule type" value="Genomic_DNA"/>
</dbReference>
<evidence type="ECO:0000313" key="4">
    <source>
        <dbReference type="Proteomes" id="UP000011555"/>
    </source>
</evidence>
<dbReference type="Proteomes" id="UP000186547">
    <property type="component" value="Plasmid pHLAJ5I"/>
</dbReference>
<geneLocation type="plasmid" evidence="2">
    <name>pHLAJ5I</name>
</geneLocation>
<dbReference type="AlphaFoldDB" id="M0LZ42"/>
<geneLocation type="plasmid" evidence="5">
    <name>phlaj5i</name>
</geneLocation>
<reference evidence="3 4" key="2">
    <citation type="journal article" date="2014" name="PLoS Genet.">
        <title>Phylogenetically driven sequencing of extremely halophilic archaea reveals strategies for static and dynamic osmo-response.</title>
        <authorList>
            <person name="Becker E.A."/>
            <person name="Seitzer P.M."/>
            <person name="Tritt A."/>
            <person name="Larsen D."/>
            <person name="Krusor M."/>
            <person name="Yao A.I."/>
            <person name="Wu D."/>
            <person name="Madern D."/>
            <person name="Eisen J.A."/>
            <person name="Darling A.E."/>
            <person name="Facciotti M.T."/>
        </authorList>
    </citation>
    <scope>NUCLEOTIDE SEQUENCE [LARGE SCALE GENOMIC DNA]</scope>
    <source>
        <strain evidence="3 4">AJ5</strain>
    </source>
</reference>
<proteinExistence type="predicted"/>
<feature type="compositionally biased region" description="Polar residues" evidence="1">
    <location>
        <begin position="179"/>
        <end position="196"/>
    </location>
</feature>
<dbReference type="GeneID" id="30923556"/>
<dbReference type="EMBL" id="AOLZ01000012">
    <property type="protein sequence ID" value="EMA37390.1"/>
    <property type="molecule type" value="Genomic_DNA"/>
</dbReference>
<reference evidence="2" key="3">
    <citation type="submission" date="2017-01" db="EMBL/GenBank/DDBJ databases">
        <authorList>
            <person name="Mah S.A."/>
            <person name="Swanson W.J."/>
            <person name="Moy G.W."/>
            <person name="Vacquier V.D."/>
        </authorList>
    </citation>
    <scope>NUCLEOTIDE SEQUENCE</scope>
    <source>
        <strain evidence="2">AJ5</strain>
        <plasmid evidence="2">pHLAJ5I</plasmid>
    </source>
</reference>
<organism evidence="3 4">
    <name type="scientific">Natronobacterium lacisalsi AJ5</name>
    <dbReference type="NCBI Taxonomy" id="358396"/>
    <lineage>
        <taxon>Archaea</taxon>
        <taxon>Methanobacteriati</taxon>
        <taxon>Methanobacteriota</taxon>
        <taxon>Stenosarchaea group</taxon>
        <taxon>Halobacteria</taxon>
        <taxon>Halobacteriales</taxon>
        <taxon>Natrialbaceae</taxon>
        <taxon>Natronobacterium</taxon>
    </lineage>
</organism>
<dbReference type="RefSeq" id="WP_007139929.1">
    <property type="nucleotide sequence ID" value="NZ_AOLZ01000012.1"/>
</dbReference>
<name>M0LZ42_NATLA</name>
<gene>
    <name evidence="3" type="ORF">C445_00836</name>
    <name evidence="2" type="ORF">CHINAEXTREME_20490</name>
</gene>